<evidence type="ECO:0000313" key="6">
    <source>
        <dbReference type="EMBL" id="TQL99374.1"/>
    </source>
</evidence>
<keyword evidence="7" id="KW-1185">Reference proteome</keyword>
<dbReference type="PROSITE" id="PS51128">
    <property type="entry name" value="ZF_DKSA_2"/>
    <property type="match status" value="1"/>
</dbReference>
<dbReference type="Gene3D" id="1.20.120.910">
    <property type="entry name" value="DksA, coiled-coil domain"/>
    <property type="match status" value="1"/>
</dbReference>
<dbReference type="SUPFAM" id="SSF57716">
    <property type="entry name" value="Glucocorticoid receptor-like (DNA-binding domain)"/>
    <property type="match status" value="1"/>
</dbReference>
<dbReference type="RefSeq" id="WP_141961902.1">
    <property type="nucleotide sequence ID" value="NZ_VFOZ01000001.1"/>
</dbReference>
<dbReference type="Pfam" id="PF01258">
    <property type="entry name" value="zf-dskA_traR"/>
    <property type="match status" value="1"/>
</dbReference>
<protein>
    <submittedName>
        <fullName evidence="6">TraR/DksA family transcriptional regulator</fullName>
    </submittedName>
</protein>
<organism evidence="6 7">
    <name type="scientific">Actinoallomurus bryophytorum</name>
    <dbReference type="NCBI Taxonomy" id="1490222"/>
    <lineage>
        <taxon>Bacteria</taxon>
        <taxon>Bacillati</taxon>
        <taxon>Actinomycetota</taxon>
        <taxon>Actinomycetes</taxon>
        <taxon>Streptosporangiales</taxon>
        <taxon>Thermomonosporaceae</taxon>
        <taxon>Actinoallomurus</taxon>
    </lineage>
</organism>
<dbReference type="InterPro" id="IPR020458">
    <property type="entry name" value="Znf_DskA_TraR_CS"/>
</dbReference>
<dbReference type="AlphaFoldDB" id="A0A543CQI8"/>
<dbReference type="EMBL" id="VFOZ01000001">
    <property type="protein sequence ID" value="TQL99374.1"/>
    <property type="molecule type" value="Genomic_DNA"/>
</dbReference>
<keyword evidence="2" id="KW-0863">Zinc-finger</keyword>
<evidence type="ECO:0000256" key="1">
    <source>
        <dbReference type="ARBA" id="ARBA00022723"/>
    </source>
</evidence>
<accession>A0A543CQI8</accession>
<keyword evidence="3" id="KW-0862">Zinc</keyword>
<proteinExistence type="predicted"/>
<comment type="caution">
    <text evidence="6">The sequence shown here is derived from an EMBL/GenBank/DDBJ whole genome shotgun (WGS) entry which is preliminary data.</text>
</comment>
<evidence type="ECO:0000259" key="5">
    <source>
        <dbReference type="Pfam" id="PF01258"/>
    </source>
</evidence>
<keyword evidence="1" id="KW-0479">Metal-binding</keyword>
<sequence>MTPSLEERLAAERLRTLERIAALDRDRTGLIESSTSTGVDDEHDPEGATIAFERAQLEALLDQSHRHLSELDRSLRQLEEGAYGRCEVCGDAIAPERLAARPTASTCITCAARG</sequence>
<name>A0A543CQI8_9ACTN</name>
<feature type="domain" description="Zinc finger DksA/TraR C4-type" evidence="5">
    <location>
        <begin position="81"/>
        <end position="113"/>
    </location>
</feature>
<gene>
    <name evidence="6" type="ORF">FB559_5055</name>
</gene>
<dbReference type="GO" id="GO:0008270">
    <property type="term" value="F:zinc ion binding"/>
    <property type="evidence" value="ECO:0007669"/>
    <property type="project" value="UniProtKB-KW"/>
</dbReference>
<reference evidence="6 7" key="1">
    <citation type="submission" date="2019-06" db="EMBL/GenBank/DDBJ databases">
        <title>Sequencing the genomes of 1000 actinobacteria strains.</title>
        <authorList>
            <person name="Klenk H.-P."/>
        </authorList>
    </citation>
    <scope>NUCLEOTIDE SEQUENCE [LARGE SCALE GENOMIC DNA]</scope>
    <source>
        <strain evidence="6 7">DSM 102200</strain>
    </source>
</reference>
<feature type="zinc finger region" description="dksA C4-type" evidence="4">
    <location>
        <begin position="86"/>
        <end position="110"/>
    </location>
</feature>
<evidence type="ECO:0000256" key="3">
    <source>
        <dbReference type="ARBA" id="ARBA00022833"/>
    </source>
</evidence>
<dbReference type="InterPro" id="IPR000962">
    <property type="entry name" value="Znf_DskA_TraR"/>
</dbReference>
<evidence type="ECO:0000256" key="2">
    <source>
        <dbReference type="ARBA" id="ARBA00022771"/>
    </source>
</evidence>
<dbReference type="Proteomes" id="UP000316096">
    <property type="component" value="Unassembled WGS sequence"/>
</dbReference>
<evidence type="ECO:0000256" key="4">
    <source>
        <dbReference type="PROSITE-ProRule" id="PRU00510"/>
    </source>
</evidence>
<evidence type="ECO:0000313" key="7">
    <source>
        <dbReference type="Proteomes" id="UP000316096"/>
    </source>
</evidence>
<dbReference type="OrthoDB" id="1121111at2"/>
<dbReference type="PANTHER" id="PTHR33823">
    <property type="entry name" value="RNA POLYMERASE-BINDING TRANSCRIPTION FACTOR DKSA-RELATED"/>
    <property type="match status" value="1"/>
</dbReference>
<dbReference type="PROSITE" id="PS01102">
    <property type="entry name" value="ZF_DKSA_1"/>
    <property type="match status" value="1"/>
</dbReference>